<gene>
    <name evidence="2" type="ORF">NP603_16600</name>
</gene>
<dbReference type="Pfam" id="PF01863">
    <property type="entry name" value="YgjP-like"/>
    <property type="match status" value="1"/>
</dbReference>
<dbReference type="Gene3D" id="3.30.2010.10">
    <property type="entry name" value="Metalloproteases ('zincins'), catalytic domain"/>
    <property type="match status" value="1"/>
</dbReference>
<reference evidence="2 3" key="1">
    <citation type="submission" date="2022-07" db="EMBL/GenBank/DDBJ databases">
        <title>Methylomonas rivi sp. nov., Methylomonas rosea sp. nov., Methylomonas aureus sp. nov. and Methylomonas subterranea sp. nov., four novel methanotrophs isolated from a freshwater creek and the deep terrestrial subsurface.</title>
        <authorList>
            <person name="Abin C."/>
            <person name="Sankaranarayanan K."/>
            <person name="Garner C."/>
            <person name="Sindelar R."/>
            <person name="Kotary K."/>
            <person name="Garner R."/>
            <person name="Barclay S."/>
            <person name="Lawson P."/>
            <person name="Krumholz L."/>
        </authorList>
    </citation>
    <scope>NUCLEOTIDE SEQUENCE [LARGE SCALE GENOMIC DNA]</scope>
    <source>
        <strain evidence="2 3">SURF-1</strain>
    </source>
</reference>
<dbReference type="RefSeq" id="WP_256612006.1">
    <property type="nucleotide sequence ID" value="NZ_JANIBM010000028.1"/>
</dbReference>
<dbReference type="EMBL" id="JANIBM010000028">
    <property type="protein sequence ID" value="MCQ8182744.1"/>
    <property type="molecule type" value="Genomic_DNA"/>
</dbReference>
<dbReference type="PANTHER" id="PTHR30399:SF1">
    <property type="entry name" value="UTP PYROPHOSPHATASE"/>
    <property type="match status" value="1"/>
</dbReference>
<feature type="domain" description="YgjP-like metallopeptidase" evidence="1">
    <location>
        <begin position="108"/>
        <end position="165"/>
    </location>
</feature>
<evidence type="ECO:0000313" key="3">
    <source>
        <dbReference type="Proteomes" id="UP001524569"/>
    </source>
</evidence>
<dbReference type="CDD" id="cd07344">
    <property type="entry name" value="M48_yhfN_like"/>
    <property type="match status" value="1"/>
</dbReference>
<sequence>MGLTGALADGFGLQRMPPLKYLAGYPADVLDQVGRLLDSGRLTAILLQKYPLAHDIKSDKALYTYAMDLKNRFLRQSAPLGKIVYDDKIDIEHQALGLHSTVSRVQGGRLKSKNEIRIGSVFKIAPLPVLDTVVVHELAHLREKQHNKAFYQLCEHMQPGYRQMEFDMRLYLTHLDALGPLYRPGVGNGA</sequence>
<name>A0ABT1UKI6_9GAMM</name>
<protein>
    <submittedName>
        <fullName evidence="2">M48 family metallopeptidase</fullName>
    </submittedName>
</protein>
<dbReference type="PANTHER" id="PTHR30399">
    <property type="entry name" value="UNCHARACTERIZED PROTEIN YGJP"/>
    <property type="match status" value="1"/>
</dbReference>
<keyword evidence="3" id="KW-1185">Reference proteome</keyword>
<dbReference type="InterPro" id="IPR002725">
    <property type="entry name" value="YgjP-like_metallopeptidase"/>
</dbReference>
<dbReference type="Proteomes" id="UP001524569">
    <property type="component" value="Unassembled WGS sequence"/>
</dbReference>
<organism evidence="2 3">
    <name type="scientific">Methylomonas aurea</name>
    <dbReference type="NCBI Taxonomy" id="2952224"/>
    <lineage>
        <taxon>Bacteria</taxon>
        <taxon>Pseudomonadati</taxon>
        <taxon>Pseudomonadota</taxon>
        <taxon>Gammaproteobacteria</taxon>
        <taxon>Methylococcales</taxon>
        <taxon>Methylococcaceae</taxon>
        <taxon>Methylomonas</taxon>
    </lineage>
</organism>
<accession>A0ABT1UKI6</accession>
<dbReference type="InterPro" id="IPR053136">
    <property type="entry name" value="UTP_pyrophosphatase-like"/>
</dbReference>
<proteinExistence type="predicted"/>
<evidence type="ECO:0000259" key="1">
    <source>
        <dbReference type="Pfam" id="PF01863"/>
    </source>
</evidence>
<comment type="caution">
    <text evidence="2">The sequence shown here is derived from an EMBL/GenBank/DDBJ whole genome shotgun (WGS) entry which is preliminary data.</text>
</comment>
<evidence type="ECO:0000313" key="2">
    <source>
        <dbReference type="EMBL" id="MCQ8182744.1"/>
    </source>
</evidence>